<dbReference type="InterPro" id="IPR050509">
    <property type="entry name" value="CoA-transferase_III"/>
</dbReference>
<dbReference type="Gene3D" id="3.40.50.10540">
    <property type="entry name" value="Crotonobetainyl-coa:carnitine coa-transferase, domain 1"/>
    <property type="match status" value="1"/>
</dbReference>
<name>A0A550CJB6_9AGAR</name>
<comment type="similarity">
    <text evidence="1">Belongs to the CoA-transferase III family.</text>
</comment>
<dbReference type="EMBL" id="VDMD01000006">
    <property type="protein sequence ID" value="TRM64847.1"/>
    <property type="molecule type" value="Genomic_DNA"/>
</dbReference>
<dbReference type="PANTHER" id="PTHR48228">
    <property type="entry name" value="SUCCINYL-COA--D-CITRAMALATE COA-TRANSFERASE"/>
    <property type="match status" value="1"/>
</dbReference>
<dbReference type="OrthoDB" id="16747at2759"/>
<dbReference type="Pfam" id="PF02515">
    <property type="entry name" value="CoA_transf_3"/>
    <property type="match status" value="1"/>
</dbReference>
<evidence type="ECO:0000313" key="2">
    <source>
        <dbReference type="EMBL" id="TRM64847.1"/>
    </source>
</evidence>
<evidence type="ECO:0000313" key="3">
    <source>
        <dbReference type="Proteomes" id="UP000320762"/>
    </source>
</evidence>
<dbReference type="PANTHER" id="PTHR48228:SF5">
    <property type="entry name" value="ALPHA-METHYLACYL-COA RACEMASE"/>
    <property type="match status" value="1"/>
</dbReference>
<keyword evidence="3" id="KW-1185">Reference proteome</keyword>
<accession>A0A550CJB6</accession>
<protein>
    <submittedName>
        <fullName evidence="2">CoA-transferase family III domain-containing protein</fullName>
    </submittedName>
</protein>
<proteinExistence type="inferred from homology"/>
<organism evidence="2 3">
    <name type="scientific">Schizophyllum amplum</name>
    <dbReference type="NCBI Taxonomy" id="97359"/>
    <lineage>
        <taxon>Eukaryota</taxon>
        <taxon>Fungi</taxon>
        <taxon>Dikarya</taxon>
        <taxon>Basidiomycota</taxon>
        <taxon>Agaricomycotina</taxon>
        <taxon>Agaricomycetes</taxon>
        <taxon>Agaricomycetidae</taxon>
        <taxon>Agaricales</taxon>
        <taxon>Schizophyllaceae</taxon>
        <taxon>Schizophyllum</taxon>
    </lineage>
</organism>
<dbReference type="InterPro" id="IPR003673">
    <property type="entry name" value="CoA-Trfase_fam_III"/>
</dbReference>
<dbReference type="AlphaFoldDB" id="A0A550CJB6"/>
<gene>
    <name evidence="2" type="ORF">BD626DRAFT_235981</name>
</gene>
<dbReference type="Proteomes" id="UP000320762">
    <property type="component" value="Unassembled WGS sequence"/>
</dbReference>
<dbReference type="STRING" id="97359.A0A550CJB6"/>
<keyword evidence="2" id="KW-0808">Transferase</keyword>
<dbReference type="Gene3D" id="3.30.1540.10">
    <property type="entry name" value="formyl-coa transferase, domain 3"/>
    <property type="match status" value="1"/>
</dbReference>
<sequence length="381" mass="40642">MALAGVKVIEFAGLAPAPYAGIILADYGASVVRVDRPDAPSSDVLARGKRSIAVNPKTSTGRDVLKKLIAKSNVLIDPYRPGVLERLGLGPDVFLGENGLNPKLVYARIVGFPTNSPQSDLAGHDINYLALSGVLAMLPGDSKPTFPINLLADFAGGGLLCALGIVLALRSGQGQVVQTDMVSGARYVGSFPLIHKASSPASPLFTGKRGENLLDGGAPFYAIYICKDGGYMSVGCLEPQFYAEFIRRFIDALPAGFAIEDHWRPPADAQTRREAWPQLRIFLECGFATQPRDFWANVFQGSDACAFPVLSPEEAAERFDAVPTAHPTVVASDSLRSAPELGASFILPGTHTDDILKEYGIAPAERYKLLQEGALGGRARM</sequence>
<reference evidence="2 3" key="1">
    <citation type="journal article" date="2019" name="New Phytol.">
        <title>Comparative genomics reveals unique wood-decay strategies and fruiting body development in the Schizophyllaceae.</title>
        <authorList>
            <person name="Almasi E."/>
            <person name="Sahu N."/>
            <person name="Krizsan K."/>
            <person name="Balint B."/>
            <person name="Kovacs G.M."/>
            <person name="Kiss B."/>
            <person name="Cseklye J."/>
            <person name="Drula E."/>
            <person name="Henrissat B."/>
            <person name="Nagy I."/>
            <person name="Chovatia M."/>
            <person name="Adam C."/>
            <person name="LaButti K."/>
            <person name="Lipzen A."/>
            <person name="Riley R."/>
            <person name="Grigoriev I.V."/>
            <person name="Nagy L.G."/>
        </authorList>
    </citation>
    <scope>NUCLEOTIDE SEQUENCE [LARGE SCALE GENOMIC DNA]</scope>
    <source>
        <strain evidence="2 3">NL-1724</strain>
    </source>
</reference>
<dbReference type="GO" id="GO:0016740">
    <property type="term" value="F:transferase activity"/>
    <property type="evidence" value="ECO:0007669"/>
    <property type="project" value="UniProtKB-KW"/>
</dbReference>
<dbReference type="InterPro" id="IPR044855">
    <property type="entry name" value="CoA-Trfase_III_dom3_sf"/>
</dbReference>
<evidence type="ECO:0000256" key="1">
    <source>
        <dbReference type="ARBA" id="ARBA00008383"/>
    </source>
</evidence>
<dbReference type="SUPFAM" id="SSF89796">
    <property type="entry name" value="CoA-transferase family III (CaiB/BaiF)"/>
    <property type="match status" value="1"/>
</dbReference>
<dbReference type="InterPro" id="IPR023606">
    <property type="entry name" value="CoA-Trfase_III_dom_1_sf"/>
</dbReference>
<comment type="caution">
    <text evidence="2">The sequence shown here is derived from an EMBL/GenBank/DDBJ whole genome shotgun (WGS) entry which is preliminary data.</text>
</comment>